<dbReference type="EMBL" id="NEVH01006576">
    <property type="protein sequence ID" value="PNF37743.1"/>
    <property type="molecule type" value="Genomic_DNA"/>
</dbReference>
<evidence type="ECO:0000259" key="4">
    <source>
        <dbReference type="Pfam" id="PF02746"/>
    </source>
</evidence>
<gene>
    <name evidence="5" type="ORF">B7P43_G11316</name>
</gene>
<proteinExistence type="predicted"/>
<dbReference type="SUPFAM" id="SSF54826">
    <property type="entry name" value="Enolase N-terminal domain-like"/>
    <property type="match status" value="1"/>
</dbReference>
<dbReference type="AlphaFoldDB" id="A0A2J7RA87"/>
<comment type="caution">
    <text evidence="5">The sequence shown here is derived from an EMBL/GenBank/DDBJ whole genome shotgun (WGS) entry which is preliminary data.</text>
</comment>
<dbReference type="OrthoDB" id="14161at2759"/>
<evidence type="ECO:0000256" key="2">
    <source>
        <dbReference type="ARBA" id="ARBA00022723"/>
    </source>
</evidence>
<keyword evidence="2" id="KW-0479">Metal-binding</keyword>
<comment type="cofactor">
    <cofactor evidence="1">
        <name>Mg(2+)</name>
        <dbReference type="ChEBI" id="CHEBI:18420"/>
    </cofactor>
</comment>
<accession>A0A2J7RA87</accession>
<evidence type="ECO:0000256" key="1">
    <source>
        <dbReference type="ARBA" id="ARBA00001946"/>
    </source>
</evidence>
<evidence type="ECO:0000313" key="6">
    <source>
        <dbReference type="Proteomes" id="UP000235965"/>
    </source>
</evidence>
<dbReference type="GO" id="GO:0016836">
    <property type="term" value="F:hydro-lyase activity"/>
    <property type="evidence" value="ECO:0007669"/>
    <property type="project" value="TreeGrafter"/>
</dbReference>
<keyword evidence="6" id="KW-1185">Reference proteome</keyword>
<sequence>MYQDRGLKIRTLHVRDIRFPTSLELHGSDAMHVDCDYSCAYVTVYTEGDVEGHGLTFTIGRGNEIVVAAVKSLSPLVVGQDAGQIFNDFAGFWRKLTNDSQLRWVGPEKGVIHLATAAIINALWDLWAKLQQKPLWKLLVDMEPEQLVSTIDFRYISDAVTKQEAIAMLKAMQEGKEEREERMIRIGYPAYTTQAGSHSLLYNCNSITLMCHTYAIIPIIHTDEYFECLFIYLTITFIVS</sequence>
<dbReference type="Proteomes" id="UP000235965">
    <property type="component" value="Unassembled WGS sequence"/>
</dbReference>
<dbReference type="InterPro" id="IPR046945">
    <property type="entry name" value="RHMD-like"/>
</dbReference>
<name>A0A2J7RA87_9NEOP</name>
<dbReference type="PANTHER" id="PTHR13794:SF58">
    <property type="entry name" value="MITOCHONDRIAL ENOLASE SUPERFAMILY MEMBER 1"/>
    <property type="match status" value="1"/>
</dbReference>
<organism evidence="5 6">
    <name type="scientific">Cryptotermes secundus</name>
    <dbReference type="NCBI Taxonomy" id="105785"/>
    <lineage>
        <taxon>Eukaryota</taxon>
        <taxon>Metazoa</taxon>
        <taxon>Ecdysozoa</taxon>
        <taxon>Arthropoda</taxon>
        <taxon>Hexapoda</taxon>
        <taxon>Insecta</taxon>
        <taxon>Pterygota</taxon>
        <taxon>Neoptera</taxon>
        <taxon>Polyneoptera</taxon>
        <taxon>Dictyoptera</taxon>
        <taxon>Blattodea</taxon>
        <taxon>Blattoidea</taxon>
        <taxon>Termitoidae</taxon>
        <taxon>Kalotermitidae</taxon>
        <taxon>Cryptotermitinae</taxon>
        <taxon>Cryptotermes</taxon>
    </lineage>
</organism>
<feature type="domain" description="Mandelate racemase/muconate lactonizing enzyme N-terminal" evidence="4">
    <location>
        <begin position="37"/>
        <end position="139"/>
    </location>
</feature>
<dbReference type="Pfam" id="PF02746">
    <property type="entry name" value="MR_MLE_N"/>
    <property type="match status" value="1"/>
</dbReference>
<keyword evidence="3" id="KW-0460">Magnesium</keyword>
<reference evidence="5 6" key="1">
    <citation type="submission" date="2017-12" db="EMBL/GenBank/DDBJ databases">
        <title>Hemimetabolous genomes reveal molecular basis of termite eusociality.</title>
        <authorList>
            <person name="Harrison M.C."/>
            <person name="Jongepier E."/>
            <person name="Robertson H.M."/>
            <person name="Arning N."/>
            <person name="Bitard-Feildel T."/>
            <person name="Chao H."/>
            <person name="Childers C.P."/>
            <person name="Dinh H."/>
            <person name="Doddapaneni H."/>
            <person name="Dugan S."/>
            <person name="Gowin J."/>
            <person name="Greiner C."/>
            <person name="Han Y."/>
            <person name="Hu H."/>
            <person name="Hughes D.S.T."/>
            <person name="Huylmans A.-K."/>
            <person name="Kemena C."/>
            <person name="Kremer L.P.M."/>
            <person name="Lee S.L."/>
            <person name="Lopez-Ezquerra A."/>
            <person name="Mallet L."/>
            <person name="Monroy-Kuhn J.M."/>
            <person name="Moser A."/>
            <person name="Murali S.C."/>
            <person name="Muzny D.M."/>
            <person name="Otani S."/>
            <person name="Piulachs M.-D."/>
            <person name="Poelchau M."/>
            <person name="Qu J."/>
            <person name="Schaub F."/>
            <person name="Wada-Katsumata A."/>
            <person name="Worley K.C."/>
            <person name="Xie Q."/>
            <person name="Ylla G."/>
            <person name="Poulsen M."/>
            <person name="Gibbs R.A."/>
            <person name="Schal C."/>
            <person name="Richards S."/>
            <person name="Belles X."/>
            <person name="Korb J."/>
            <person name="Bornberg-Bauer E."/>
        </authorList>
    </citation>
    <scope>NUCLEOTIDE SEQUENCE [LARGE SCALE GENOMIC DNA]</scope>
    <source>
        <tissue evidence="5">Whole body</tissue>
    </source>
</reference>
<dbReference type="PANTHER" id="PTHR13794">
    <property type="entry name" value="ENOLASE SUPERFAMILY, MANDELATE RACEMASE"/>
    <property type="match status" value="1"/>
</dbReference>
<dbReference type="InterPro" id="IPR013341">
    <property type="entry name" value="Mandelate_racemase_N_dom"/>
</dbReference>
<evidence type="ECO:0000313" key="5">
    <source>
        <dbReference type="EMBL" id="PNF37742.1"/>
    </source>
</evidence>
<dbReference type="GO" id="GO:0000287">
    <property type="term" value="F:magnesium ion binding"/>
    <property type="evidence" value="ECO:0007669"/>
    <property type="project" value="TreeGrafter"/>
</dbReference>
<dbReference type="Gene3D" id="3.30.390.10">
    <property type="entry name" value="Enolase-like, N-terminal domain"/>
    <property type="match status" value="1"/>
</dbReference>
<protein>
    <recommendedName>
        <fullName evidence="4">Mandelate racemase/muconate lactonizing enzyme N-terminal domain-containing protein</fullName>
    </recommendedName>
</protein>
<dbReference type="GO" id="GO:0016052">
    <property type="term" value="P:carbohydrate catabolic process"/>
    <property type="evidence" value="ECO:0007669"/>
    <property type="project" value="TreeGrafter"/>
</dbReference>
<dbReference type="EMBL" id="NEVH01006576">
    <property type="protein sequence ID" value="PNF37742.1"/>
    <property type="molecule type" value="Genomic_DNA"/>
</dbReference>
<dbReference type="InterPro" id="IPR029017">
    <property type="entry name" value="Enolase-like_N"/>
</dbReference>
<evidence type="ECO:0000256" key="3">
    <source>
        <dbReference type="ARBA" id="ARBA00022842"/>
    </source>
</evidence>